<name>A0ACC0UKV2_9AGAM</name>
<gene>
    <name evidence="1" type="ORF">F5148DRAFT_182562</name>
</gene>
<evidence type="ECO:0000313" key="2">
    <source>
        <dbReference type="Proteomes" id="UP001207468"/>
    </source>
</evidence>
<evidence type="ECO:0000313" key="1">
    <source>
        <dbReference type="EMBL" id="KAI9511920.1"/>
    </source>
</evidence>
<reference evidence="1" key="1">
    <citation type="submission" date="2021-03" db="EMBL/GenBank/DDBJ databases">
        <title>Evolutionary priming and transition to the ectomycorrhizal habit in an iconic lineage of mushroom-forming fungi: is preadaptation a requirement?</title>
        <authorList>
            <consortium name="DOE Joint Genome Institute"/>
            <person name="Looney B.P."/>
            <person name="Miyauchi S."/>
            <person name="Morin E."/>
            <person name="Drula E."/>
            <person name="Courty P.E."/>
            <person name="Chicoki N."/>
            <person name="Fauchery L."/>
            <person name="Kohler A."/>
            <person name="Kuo A."/>
            <person name="LaButti K."/>
            <person name="Pangilinan J."/>
            <person name="Lipzen A."/>
            <person name="Riley R."/>
            <person name="Andreopoulos W."/>
            <person name="He G."/>
            <person name="Johnson J."/>
            <person name="Barry K.W."/>
            <person name="Grigoriev I.V."/>
            <person name="Nagy L."/>
            <person name="Hibbett D."/>
            <person name="Henrissat B."/>
            <person name="Matheny P.B."/>
            <person name="Labbe J."/>
            <person name="Martin A.F."/>
        </authorList>
    </citation>
    <scope>NUCLEOTIDE SEQUENCE</scope>
    <source>
        <strain evidence="1">BPL698</strain>
    </source>
</reference>
<sequence length="965" mass="107050">MLVVAEAVVEAVVEANVVAAVLAAAATEVVGVAVAAVVSVVVAIVVAVVVVLTVLHAAGGLGPGVVLCLQAAHHCLQALNPPYQPPMSKPSASNALAMATPDGQLGCGATTSQSSSAKETCINTMACRAFLLQRDVTYPLFVHGTDTVVILPPNDKRKIEKNVEIINALQTQVEDRLSAQPGVYDGRKNLFTSFDLEFENGAREYVVPLGSPSPVEGGRPRQEFTVRLTQVASINPEVLQRFVRGEQSHDNSVLTAIMALNVVIRMEPSMRYPYNKKSFFTDHETRTIGGGMVLWRGYFQSVRPSIDRILINLDISTGPMYRPGKLIDLALEFLERPGSPEVLAPLHGLPDRERVRLQQFIKGLKITTSYHTVDPNRRRLVYGLTRESARTRRFEIEGGETMTVMEYYQDQLNIQLQYPDLICVELSTKAVIPLELCAVPPGQLVRRQIPQNKIRSILEFSTMPPHEREARIRNGLTVLRYGQSDYIRQFGMEISNDLVELNARIIRAPTLKYHPESRQPSVPPGTGVWNMIEKRMFKPVQVPHWIVIIYENFRRFNERTADEMVSGLEKACGKVGININRRPALIRRENGQGIIAHQLRRACEECQRVSNAPPTLIVAILPDGGNDIYTAIKHFGDVSAGISTQCMKAAKCYRAREQYYANITLKINVKLGGTNLILDPQDVSFLTDPANPTMVIGADLTHPPPGSRGRPSFTSLVGSVDAHGSKYVSRIGVQDSHRELIEDMENMCLHIFEQYKASMGTFPKRILLYRDGVSEGEFSSIINEELRLVRSASEKLGFNPTITLVIVGKYHKVVFFPTNPMQADRSGNCPAGTVIDTDVVSPVEWDYYLCSHSGLLGTSRPAHYNVLLDENNFTPDGLQSLSFALCHVYARCTRSVSVPAPVYYAHNVCERAKNHYDPQQGRQLFDSDIVTDTTGPEGAGPNPENQFQNGFRQAHERMAKTMYFC</sequence>
<comment type="caution">
    <text evidence="1">The sequence shown here is derived from an EMBL/GenBank/DDBJ whole genome shotgun (WGS) entry which is preliminary data.</text>
</comment>
<accession>A0ACC0UKV2</accession>
<dbReference type="EMBL" id="JAGFNK010000015">
    <property type="protein sequence ID" value="KAI9511920.1"/>
    <property type="molecule type" value="Genomic_DNA"/>
</dbReference>
<keyword evidence="2" id="KW-1185">Reference proteome</keyword>
<protein>
    <submittedName>
        <fullName evidence="1">Argonaute-like protein</fullName>
    </submittedName>
</protein>
<dbReference type="Proteomes" id="UP001207468">
    <property type="component" value="Unassembled WGS sequence"/>
</dbReference>
<proteinExistence type="predicted"/>
<organism evidence="1 2">
    <name type="scientific">Russula earlei</name>
    <dbReference type="NCBI Taxonomy" id="71964"/>
    <lineage>
        <taxon>Eukaryota</taxon>
        <taxon>Fungi</taxon>
        <taxon>Dikarya</taxon>
        <taxon>Basidiomycota</taxon>
        <taxon>Agaricomycotina</taxon>
        <taxon>Agaricomycetes</taxon>
        <taxon>Russulales</taxon>
        <taxon>Russulaceae</taxon>
        <taxon>Russula</taxon>
    </lineage>
</organism>